<organism evidence="1 2">
    <name type="scientific">Schaalia odontolytica F0309</name>
    <dbReference type="NCBI Taxonomy" id="649742"/>
    <lineage>
        <taxon>Bacteria</taxon>
        <taxon>Bacillati</taxon>
        <taxon>Actinomycetota</taxon>
        <taxon>Actinomycetes</taxon>
        <taxon>Actinomycetales</taxon>
        <taxon>Actinomycetaceae</taxon>
        <taxon>Schaalia</taxon>
    </lineage>
</organism>
<reference evidence="1 2" key="1">
    <citation type="submission" date="2009-10" db="EMBL/GenBank/DDBJ databases">
        <authorList>
            <person name="Weinstock G."/>
            <person name="Sodergren E."/>
            <person name="Clifton S."/>
            <person name="Fulton L."/>
            <person name="Fulton B."/>
            <person name="Courtney L."/>
            <person name="Fronick C."/>
            <person name="Harrison M."/>
            <person name="Strong C."/>
            <person name="Farmer C."/>
            <person name="Delahaunty K."/>
            <person name="Markovic C."/>
            <person name="Hall O."/>
            <person name="Minx P."/>
            <person name="Tomlinson C."/>
            <person name="Mitreva M."/>
            <person name="Nelson J."/>
            <person name="Hou S."/>
            <person name="Wollam A."/>
            <person name="Pepin K.H."/>
            <person name="Johnson M."/>
            <person name="Bhonagiri V."/>
            <person name="Nash W.E."/>
            <person name="Warren W."/>
            <person name="Chinwalla A."/>
            <person name="Mardis E.R."/>
            <person name="Wilson R.K."/>
        </authorList>
    </citation>
    <scope>NUCLEOTIDE SEQUENCE [LARGE SCALE GENOMIC DNA]</scope>
    <source>
        <strain evidence="1 2">F0309</strain>
    </source>
</reference>
<dbReference type="HOGENOM" id="CLU_3303451_0_0_11"/>
<proteinExistence type="predicted"/>
<dbReference type="EMBL" id="ACYT02000053">
    <property type="protein sequence ID" value="EFF79515.1"/>
    <property type="molecule type" value="Genomic_DNA"/>
</dbReference>
<sequence length="39" mass="4586">MVVSNCYLNSSHPSDRRFALLALMERKYNYIASERTAMF</sequence>
<name>D4U014_9ACTO</name>
<gene>
    <name evidence="1" type="ORF">HMPREF0970_01550</name>
</gene>
<comment type="caution">
    <text evidence="1">The sequence shown here is derived from an EMBL/GenBank/DDBJ whole genome shotgun (WGS) entry which is preliminary data.</text>
</comment>
<dbReference type="Proteomes" id="UP000003150">
    <property type="component" value="Unassembled WGS sequence"/>
</dbReference>
<accession>D4U014</accession>
<dbReference type="AlphaFoldDB" id="D4U014"/>
<protein>
    <submittedName>
        <fullName evidence="1">Uncharacterized protein</fullName>
    </submittedName>
</protein>
<evidence type="ECO:0000313" key="1">
    <source>
        <dbReference type="EMBL" id="EFF79515.1"/>
    </source>
</evidence>
<evidence type="ECO:0000313" key="2">
    <source>
        <dbReference type="Proteomes" id="UP000003150"/>
    </source>
</evidence>